<name>A0A4R3UVN6_9BURK</name>
<dbReference type="OrthoDB" id="196624at2"/>
<dbReference type="Pfam" id="PF03466">
    <property type="entry name" value="LysR_substrate"/>
    <property type="match status" value="1"/>
</dbReference>
<keyword evidence="3" id="KW-0238">DNA-binding</keyword>
<dbReference type="AlphaFoldDB" id="A0A4R3UVN6"/>
<dbReference type="EMBL" id="SMBX01000008">
    <property type="protein sequence ID" value="TCU95222.1"/>
    <property type="molecule type" value="Genomic_DNA"/>
</dbReference>
<dbReference type="GO" id="GO:0000976">
    <property type="term" value="F:transcription cis-regulatory region binding"/>
    <property type="evidence" value="ECO:0007669"/>
    <property type="project" value="TreeGrafter"/>
</dbReference>
<dbReference type="InterPro" id="IPR005119">
    <property type="entry name" value="LysR_subst-bd"/>
</dbReference>
<sequence length="302" mass="32710">MLDSLNLDQLRVFMAIVEQGSFSAAARHLRRAQSAVSNAIVNLEGALGVALFDRSGWKPELTEHGRALLADARAVLERVDQLKSRARGMTQGMETELSLVLDVMFPMQKLVDLAARFQRTFPGVVLRLCIDALGGVPQRVLLGECDLGVQGSLQEIDPELVGHRLPEIEMAPVAAPRHALSALDRITDDLLRGHTQIVLTDSSARTKGCTFAVFSENQTLTTDLGAKRALLHAGLGWGFMPRSFVEDDLGAGKLVELDLAACNAGIRSMPLFAVHRRNASLGPAGQWVLDTLLESMGGEIQQ</sequence>
<keyword evidence="4" id="KW-0804">Transcription</keyword>
<dbReference type="RefSeq" id="WP_132477668.1">
    <property type="nucleotide sequence ID" value="NZ_JBEBWM010000018.1"/>
</dbReference>
<feature type="domain" description="HTH lysR-type" evidence="5">
    <location>
        <begin position="5"/>
        <end position="62"/>
    </location>
</feature>
<comment type="caution">
    <text evidence="6">The sequence shown here is derived from an EMBL/GenBank/DDBJ whole genome shotgun (WGS) entry which is preliminary data.</text>
</comment>
<accession>A0A4R3UVN6</accession>
<dbReference type="SUPFAM" id="SSF53850">
    <property type="entry name" value="Periplasmic binding protein-like II"/>
    <property type="match status" value="1"/>
</dbReference>
<proteinExistence type="inferred from homology"/>
<dbReference type="InterPro" id="IPR036388">
    <property type="entry name" value="WH-like_DNA-bd_sf"/>
</dbReference>
<keyword evidence="2" id="KW-0805">Transcription regulation</keyword>
<evidence type="ECO:0000256" key="1">
    <source>
        <dbReference type="ARBA" id="ARBA00009437"/>
    </source>
</evidence>
<dbReference type="InterPro" id="IPR000847">
    <property type="entry name" value="LysR_HTH_N"/>
</dbReference>
<dbReference type="PRINTS" id="PR00039">
    <property type="entry name" value="HTHLYSR"/>
</dbReference>
<evidence type="ECO:0000259" key="5">
    <source>
        <dbReference type="PROSITE" id="PS50931"/>
    </source>
</evidence>
<dbReference type="PANTHER" id="PTHR30126:SF91">
    <property type="entry name" value="LYSR FAMILY TRANSCRIPTIONAL REGULATOR"/>
    <property type="match status" value="1"/>
</dbReference>
<dbReference type="SUPFAM" id="SSF46785">
    <property type="entry name" value="Winged helix' DNA-binding domain"/>
    <property type="match status" value="1"/>
</dbReference>
<dbReference type="PANTHER" id="PTHR30126">
    <property type="entry name" value="HTH-TYPE TRANSCRIPTIONAL REGULATOR"/>
    <property type="match status" value="1"/>
</dbReference>
<dbReference type="Gene3D" id="1.10.10.10">
    <property type="entry name" value="Winged helix-like DNA-binding domain superfamily/Winged helix DNA-binding domain"/>
    <property type="match status" value="1"/>
</dbReference>
<protein>
    <submittedName>
        <fullName evidence="6">LysR family transcriptional regulator</fullName>
    </submittedName>
</protein>
<keyword evidence="7" id="KW-1185">Reference proteome</keyword>
<evidence type="ECO:0000256" key="4">
    <source>
        <dbReference type="ARBA" id="ARBA00023163"/>
    </source>
</evidence>
<dbReference type="FunFam" id="1.10.10.10:FF:000001">
    <property type="entry name" value="LysR family transcriptional regulator"/>
    <property type="match status" value="1"/>
</dbReference>
<evidence type="ECO:0000313" key="7">
    <source>
        <dbReference type="Proteomes" id="UP000294692"/>
    </source>
</evidence>
<dbReference type="GO" id="GO:0003700">
    <property type="term" value="F:DNA-binding transcription factor activity"/>
    <property type="evidence" value="ECO:0007669"/>
    <property type="project" value="InterPro"/>
</dbReference>
<evidence type="ECO:0000256" key="2">
    <source>
        <dbReference type="ARBA" id="ARBA00023015"/>
    </source>
</evidence>
<evidence type="ECO:0000313" key="6">
    <source>
        <dbReference type="EMBL" id="TCU95222.1"/>
    </source>
</evidence>
<organism evidence="6 7">
    <name type="scientific">Paracandidimonas soli</name>
    <dbReference type="NCBI Taxonomy" id="1917182"/>
    <lineage>
        <taxon>Bacteria</taxon>
        <taxon>Pseudomonadati</taxon>
        <taxon>Pseudomonadota</taxon>
        <taxon>Betaproteobacteria</taxon>
        <taxon>Burkholderiales</taxon>
        <taxon>Alcaligenaceae</taxon>
        <taxon>Paracandidimonas</taxon>
    </lineage>
</organism>
<dbReference type="Pfam" id="PF00126">
    <property type="entry name" value="HTH_1"/>
    <property type="match status" value="1"/>
</dbReference>
<dbReference type="Proteomes" id="UP000294692">
    <property type="component" value="Unassembled WGS sequence"/>
</dbReference>
<reference evidence="6 7" key="1">
    <citation type="submission" date="2019-03" db="EMBL/GenBank/DDBJ databases">
        <title>Genomic Encyclopedia of Type Strains, Phase IV (KMG-IV): sequencing the most valuable type-strain genomes for metagenomic binning, comparative biology and taxonomic classification.</title>
        <authorList>
            <person name="Goeker M."/>
        </authorList>
    </citation>
    <scope>NUCLEOTIDE SEQUENCE [LARGE SCALE GENOMIC DNA]</scope>
    <source>
        <strain evidence="6 7">DSM 100048</strain>
    </source>
</reference>
<gene>
    <name evidence="6" type="ORF">EV686_10865</name>
</gene>
<comment type="similarity">
    <text evidence="1">Belongs to the LysR transcriptional regulatory family.</text>
</comment>
<dbReference type="InterPro" id="IPR036390">
    <property type="entry name" value="WH_DNA-bd_sf"/>
</dbReference>
<evidence type="ECO:0000256" key="3">
    <source>
        <dbReference type="ARBA" id="ARBA00023125"/>
    </source>
</evidence>
<dbReference type="Gene3D" id="3.40.190.290">
    <property type="match status" value="1"/>
</dbReference>
<dbReference type="PROSITE" id="PS50931">
    <property type="entry name" value="HTH_LYSR"/>
    <property type="match status" value="1"/>
</dbReference>